<gene>
    <name evidence="1" type="ORF">PHET_12195</name>
</gene>
<dbReference type="Proteomes" id="UP000748531">
    <property type="component" value="Unassembled WGS sequence"/>
</dbReference>
<dbReference type="AlphaFoldDB" id="A0A8J4SXY1"/>
<proteinExistence type="predicted"/>
<dbReference type="PANTHER" id="PTHR28592:SF1">
    <property type="entry name" value="ARMADILLO REPEAT-CONTAINING PROTEIN 1"/>
    <property type="match status" value="1"/>
</dbReference>
<comment type="caution">
    <text evidence="1">The sequence shown here is derived from an EMBL/GenBank/DDBJ whole genome shotgun (WGS) entry which is preliminary data.</text>
</comment>
<evidence type="ECO:0000313" key="1">
    <source>
        <dbReference type="EMBL" id="KAF5394129.1"/>
    </source>
</evidence>
<dbReference type="SUPFAM" id="SSF55008">
    <property type="entry name" value="HMA, heavy metal-associated domain"/>
    <property type="match status" value="1"/>
</dbReference>
<sequence length="229" mass="25315">MDDLESVLDLKVLAEDSYKCDTLLRDRTTLEGLVLLLSNSNKELVFLILQVLLTLSGRPKGPITLKSLIGLDEQLHRLINSDRPQPTKDAQSIEEIAKKVCASVFGVQQAKVSGCGAADSSLGRSPIQPKNVILRLYGIRDEADVDAVRSQLLQVRGVVSVTFQMHKQRVIVCAVANLNPERLVHAVRAIRPQKPPTRSASSGDQEIVEPGRLSENEIRARIIRKRIET</sequence>
<dbReference type="PANTHER" id="PTHR28592">
    <property type="entry name" value="ARMADILLO REPEAT-CONTAINING PROTEIN 1"/>
    <property type="match status" value="1"/>
</dbReference>
<reference evidence="1" key="1">
    <citation type="submission" date="2019-05" db="EMBL/GenBank/DDBJ databases">
        <title>Annotation for the trematode Paragonimus heterotremus.</title>
        <authorList>
            <person name="Choi Y.-J."/>
        </authorList>
    </citation>
    <scope>NUCLEOTIDE SEQUENCE</scope>
    <source>
        <strain evidence="1">LC</strain>
    </source>
</reference>
<name>A0A8J4SXY1_9TREM</name>
<dbReference type="InterPro" id="IPR036163">
    <property type="entry name" value="HMA_dom_sf"/>
</dbReference>
<organism evidence="1 2">
    <name type="scientific">Paragonimus heterotremus</name>
    <dbReference type="NCBI Taxonomy" id="100268"/>
    <lineage>
        <taxon>Eukaryota</taxon>
        <taxon>Metazoa</taxon>
        <taxon>Spiralia</taxon>
        <taxon>Lophotrochozoa</taxon>
        <taxon>Platyhelminthes</taxon>
        <taxon>Trematoda</taxon>
        <taxon>Digenea</taxon>
        <taxon>Plagiorchiida</taxon>
        <taxon>Troglotremata</taxon>
        <taxon>Troglotrematidae</taxon>
        <taxon>Paragonimus</taxon>
    </lineage>
</organism>
<protein>
    <recommendedName>
        <fullName evidence="3">Armadillo repeat-containing protein 1</fullName>
    </recommendedName>
</protein>
<evidence type="ECO:0008006" key="3">
    <source>
        <dbReference type="Google" id="ProtNLM"/>
    </source>
</evidence>
<dbReference type="OrthoDB" id="17335at2759"/>
<accession>A0A8J4SXY1</accession>
<evidence type="ECO:0000313" key="2">
    <source>
        <dbReference type="Proteomes" id="UP000748531"/>
    </source>
</evidence>
<dbReference type="GO" id="GO:0046872">
    <property type="term" value="F:metal ion binding"/>
    <property type="evidence" value="ECO:0007669"/>
    <property type="project" value="InterPro"/>
</dbReference>
<dbReference type="EMBL" id="LUCH01020757">
    <property type="protein sequence ID" value="KAF5394129.1"/>
    <property type="molecule type" value="Genomic_DNA"/>
</dbReference>
<keyword evidence="2" id="KW-1185">Reference proteome</keyword>